<evidence type="ECO:0000256" key="9">
    <source>
        <dbReference type="ARBA" id="ARBA00023326"/>
    </source>
</evidence>
<dbReference type="SMART" id="SM00633">
    <property type="entry name" value="Glyco_10"/>
    <property type="match status" value="1"/>
</dbReference>
<dbReference type="InterPro" id="IPR044846">
    <property type="entry name" value="GH10"/>
</dbReference>
<protein>
    <recommendedName>
        <fullName evidence="3">endo-1,4-beta-xylanase</fullName>
        <ecNumber evidence="3">3.2.1.8</ecNumber>
    </recommendedName>
</protein>
<comment type="similarity">
    <text evidence="2">Belongs to the glycosyl hydrolase 10 (cellulase F) family.</text>
</comment>
<evidence type="ECO:0000256" key="1">
    <source>
        <dbReference type="ARBA" id="ARBA00000681"/>
    </source>
</evidence>
<keyword evidence="8" id="KW-0326">Glycosidase</keyword>
<dbReference type="SUPFAM" id="SSF51445">
    <property type="entry name" value="(Trans)glycosidases"/>
    <property type="match status" value="1"/>
</dbReference>
<evidence type="ECO:0000256" key="7">
    <source>
        <dbReference type="ARBA" id="ARBA00023277"/>
    </source>
</evidence>
<gene>
    <name evidence="13" type="ORF">TrLO_g14541</name>
</gene>
<keyword evidence="4" id="KW-0858">Xylan degradation</keyword>
<dbReference type="OrthoDB" id="3055998at2759"/>
<dbReference type="Proteomes" id="UP001165122">
    <property type="component" value="Unassembled WGS sequence"/>
</dbReference>
<evidence type="ECO:0000313" key="14">
    <source>
        <dbReference type="Proteomes" id="UP001165122"/>
    </source>
</evidence>
<dbReference type="GO" id="GO:0045493">
    <property type="term" value="P:xylan catabolic process"/>
    <property type="evidence" value="ECO:0007669"/>
    <property type="project" value="UniProtKB-KW"/>
</dbReference>
<reference evidence="14" key="1">
    <citation type="journal article" date="2023" name="Commun. Biol.">
        <title>Genome analysis of Parmales, the sister group of diatoms, reveals the evolutionary specialization of diatoms from phago-mixotrophs to photoautotrophs.</title>
        <authorList>
            <person name="Ban H."/>
            <person name="Sato S."/>
            <person name="Yoshikawa S."/>
            <person name="Yamada K."/>
            <person name="Nakamura Y."/>
            <person name="Ichinomiya M."/>
            <person name="Sato N."/>
            <person name="Blanc-Mathieu R."/>
            <person name="Endo H."/>
            <person name="Kuwata A."/>
            <person name="Ogata H."/>
        </authorList>
    </citation>
    <scope>NUCLEOTIDE SEQUENCE [LARGE SCALE GENOMIC DNA]</scope>
    <source>
        <strain evidence="14">NIES 3700</strain>
    </source>
</reference>
<keyword evidence="7" id="KW-0119">Carbohydrate metabolism</keyword>
<evidence type="ECO:0000256" key="8">
    <source>
        <dbReference type="ARBA" id="ARBA00023295"/>
    </source>
</evidence>
<proteinExistence type="inferred from homology"/>
<evidence type="ECO:0000256" key="10">
    <source>
        <dbReference type="SAM" id="MobiDB-lite"/>
    </source>
</evidence>
<keyword evidence="9" id="KW-0624">Polysaccharide degradation</keyword>
<keyword evidence="14" id="KW-1185">Reference proteome</keyword>
<dbReference type="EMBL" id="BRXW01000316">
    <property type="protein sequence ID" value="GMI18006.1"/>
    <property type="molecule type" value="Genomic_DNA"/>
</dbReference>
<dbReference type="PRINTS" id="PR00134">
    <property type="entry name" value="GLHYDRLASE10"/>
</dbReference>
<feature type="signal peptide" evidence="11">
    <location>
        <begin position="1"/>
        <end position="39"/>
    </location>
</feature>
<evidence type="ECO:0000256" key="5">
    <source>
        <dbReference type="ARBA" id="ARBA00022729"/>
    </source>
</evidence>
<feature type="domain" description="GH10" evidence="12">
    <location>
        <begin position="335"/>
        <end position="694"/>
    </location>
</feature>
<dbReference type="Pfam" id="PF00331">
    <property type="entry name" value="Glyco_hydro_10"/>
    <property type="match status" value="1"/>
</dbReference>
<keyword evidence="6" id="KW-0378">Hydrolase</keyword>
<evidence type="ECO:0000256" key="11">
    <source>
        <dbReference type="SAM" id="SignalP"/>
    </source>
</evidence>
<evidence type="ECO:0000256" key="3">
    <source>
        <dbReference type="ARBA" id="ARBA00012590"/>
    </source>
</evidence>
<dbReference type="InterPro" id="IPR001000">
    <property type="entry name" value="GH10_dom"/>
</dbReference>
<evidence type="ECO:0000256" key="6">
    <source>
        <dbReference type="ARBA" id="ARBA00022801"/>
    </source>
</evidence>
<dbReference type="EC" id="3.2.1.8" evidence="3"/>
<dbReference type="PANTHER" id="PTHR31490">
    <property type="entry name" value="GLYCOSYL HYDROLASE"/>
    <property type="match status" value="1"/>
</dbReference>
<dbReference type="Gene3D" id="3.20.20.80">
    <property type="entry name" value="Glycosidases"/>
    <property type="match status" value="1"/>
</dbReference>
<dbReference type="AlphaFoldDB" id="A0A9W7L0R4"/>
<dbReference type="PANTHER" id="PTHR31490:SF88">
    <property type="entry name" value="BETA-XYLANASE"/>
    <property type="match status" value="1"/>
</dbReference>
<feature type="region of interest" description="Disordered" evidence="10">
    <location>
        <begin position="825"/>
        <end position="849"/>
    </location>
</feature>
<comment type="catalytic activity">
    <reaction evidence="1">
        <text>Endohydrolysis of (1-&gt;4)-beta-D-xylosidic linkages in xylans.</text>
        <dbReference type="EC" id="3.2.1.8"/>
    </reaction>
</comment>
<dbReference type="GO" id="GO:0031176">
    <property type="term" value="F:endo-1,4-beta-xylanase activity"/>
    <property type="evidence" value="ECO:0007669"/>
    <property type="project" value="UniProtKB-EC"/>
</dbReference>
<accession>A0A9W7L0R4</accession>
<evidence type="ECO:0000256" key="2">
    <source>
        <dbReference type="ARBA" id="ARBA00007495"/>
    </source>
</evidence>
<dbReference type="InterPro" id="IPR017853">
    <property type="entry name" value="GH"/>
</dbReference>
<evidence type="ECO:0000313" key="13">
    <source>
        <dbReference type="EMBL" id="GMI18006.1"/>
    </source>
</evidence>
<dbReference type="PROSITE" id="PS51760">
    <property type="entry name" value="GH10_2"/>
    <property type="match status" value="1"/>
</dbReference>
<feature type="chain" id="PRO_5040958954" description="endo-1,4-beta-xylanase" evidence="11">
    <location>
        <begin position="40"/>
        <end position="849"/>
    </location>
</feature>
<organism evidence="13 14">
    <name type="scientific">Triparma laevis f. longispina</name>
    <dbReference type="NCBI Taxonomy" id="1714387"/>
    <lineage>
        <taxon>Eukaryota</taxon>
        <taxon>Sar</taxon>
        <taxon>Stramenopiles</taxon>
        <taxon>Ochrophyta</taxon>
        <taxon>Bolidophyceae</taxon>
        <taxon>Parmales</taxon>
        <taxon>Triparmaceae</taxon>
        <taxon>Triparma</taxon>
    </lineage>
</organism>
<evidence type="ECO:0000259" key="12">
    <source>
        <dbReference type="PROSITE" id="PS51760"/>
    </source>
</evidence>
<sequence length="849" mass="93436">MAMSSRRDLSRSGIHFPHSLMKHTTLLLALLALLTRASADCLTNSENCAGSSDGCCDSTRSCFAKTSTASYCKTACPTDFVNAAGNNVVWDCEGTCIEGNDNCMDNNGEPLQCCSGGYTCERKSDTYGQCKATCPYGRDPAWECETAAPTLAPTQQPTAVPTQAPTRCLLTNEGNCLSAGNAGMTCCDADATCEKRDDGYGQCKTACPYDRDPAWECGTVAPTTAPTPTPAPTEKCYEESAGNCRAGGETNKCCDESLTCWEKADYYGECKVTCPANEAWACYTSPPTTSPTTSPTEAPLPKMTLRDAASNLTTPLPIGCVINYAFIDNPAKVNDHTEEDLEEYLALAATQYNWLTEENGCKWRYSEQHDRYRCVYMLEFAEAHGMDYRGHALVWGKAASNPDFFDEECIYDEDGNLPGRCKSVVPTYTVDQKYKIMNEHVKNESEYYAGRLAAWDVVNEAVCDCWLSFDSCEEFVAANPDNCGKSDRYSGAEYDVYLKKNIYWPDMPDYISQAFIETKKYDTVALLGYNEYKFEAGTGWQKEKSDMTYQLVKSLVDEGVPIDYIGSQTHIDLGYMTYETGGGSTSTNHDSSLSYLDSVKANMDRYATIGVEWHFTELTIAMESVEDTFDAQAEEDQAALYKGLLDLCLAEEKCTCFQTWGFVDGWTNAYNGLLAYPFGTDYEGKDAFVELMSSMDPVYEKIYGDPCLVYLYGECQSDNDCCDEKASCFVKSTHYSQCRESCPDNADWDCWEGVESIFSGSTGELSLAGAALLSVLVGLGIFTKRIITDYRRGPPAGLDGEEDNIDLTSADTDAMFFRTHNAFEEEEGGKHRGIKGKGVGGNVSGDDKL</sequence>
<comment type="caution">
    <text evidence="13">The sequence shown here is derived from an EMBL/GenBank/DDBJ whole genome shotgun (WGS) entry which is preliminary data.</text>
</comment>
<name>A0A9W7L0R4_9STRA</name>
<keyword evidence="5 11" id="KW-0732">Signal</keyword>
<evidence type="ECO:0000256" key="4">
    <source>
        <dbReference type="ARBA" id="ARBA00022651"/>
    </source>
</evidence>